<feature type="region of interest" description="Disordered" evidence="12">
    <location>
        <begin position="287"/>
        <end position="306"/>
    </location>
</feature>
<evidence type="ECO:0000256" key="1">
    <source>
        <dbReference type="ARBA" id="ARBA00004342"/>
    </source>
</evidence>
<dbReference type="EMBL" id="JAVRJZ010000016">
    <property type="protein sequence ID" value="KAK2711330.1"/>
    <property type="molecule type" value="Genomic_DNA"/>
</dbReference>
<dbReference type="EC" id="3.6.5.2" evidence="3"/>
<dbReference type="SMART" id="SM00176">
    <property type="entry name" value="RAN"/>
    <property type="match status" value="1"/>
</dbReference>
<evidence type="ECO:0000256" key="6">
    <source>
        <dbReference type="ARBA" id="ARBA00022741"/>
    </source>
</evidence>
<evidence type="ECO:0000256" key="10">
    <source>
        <dbReference type="ARBA" id="ARBA00023288"/>
    </source>
</evidence>
<reference evidence="13" key="1">
    <citation type="submission" date="2023-07" db="EMBL/GenBank/DDBJ databases">
        <title>Chromosome-level genome assembly of Artemia franciscana.</title>
        <authorList>
            <person name="Jo E."/>
        </authorList>
    </citation>
    <scope>NUCLEOTIDE SEQUENCE</scope>
    <source>
        <tissue evidence="13">Whole body</tissue>
    </source>
</reference>
<evidence type="ECO:0000256" key="11">
    <source>
        <dbReference type="ARBA" id="ARBA00023289"/>
    </source>
</evidence>
<dbReference type="FunFam" id="3.40.50.300:FF:000203">
    <property type="entry name" value="Putative ras-related protein ral-a"/>
    <property type="match status" value="1"/>
</dbReference>
<gene>
    <name evidence="13" type="ORF">QYM36_012498</name>
</gene>
<feature type="compositionally biased region" description="Basic residues" evidence="12">
    <location>
        <begin position="295"/>
        <end position="306"/>
    </location>
</feature>
<evidence type="ECO:0000313" key="13">
    <source>
        <dbReference type="EMBL" id="KAK2711330.1"/>
    </source>
</evidence>
<keyword evidence="10" id="KW-0449">Lipoprotein</keyword>
<organism evidence="13 14">
    <name type="scientific">Artemia franciscana</name>
    <name type="common">Brine shrimp</name>
    <name type="synonym">Artemia sanfranciscana</name>
    <dbReference type="NCBI Taxonomy" id="6661"/>
    <lineage>
        <taxon>Eukaryota</taxon>
        <taxon>Metazoa</taxon>
        <taxon>Ecdysozoa</taxon>
        <taxon>Arthropoda</taxon>
        <taxon>Crustacea</taxon>
        <taxon>Branchiopoda</taxon>
        <taxon>Anostraca</taxon>
        <taxon>Artemiidae</taxon>
        <taxon>Artemia</taxon>
    </lineage>
</organism>
<evidence type="ECO:0000256" key="3">
    <source>
        <dbReference type="ARBA" id="ARBA00011984"/>
    </source>
</evidence>
<evidence type="ECO:0000256" key="12">
    <source>
        <dbReference type="SAM" id="MobiDB-lite"/>
    </source>
</evidence>
<dbReference type="PROSITE" id="PS51419">
    <property type="entry name" value="RAB"/>
    <property type="match status" value="1"/>
</dbReference>
<dbReference type="CDD" id="cd04139">
    <property type="entry name" value="RalA_RalB"/>
    <property type="match status" value="1"/>
</dbReference>
<sequence>MSSFDARFRSISIENITDWKAGKLNIQNMGSKARQFSGFFTKTSGRIFDRLFSKQDEVVNPRPPLNTIKERQAQEKKKYYPSVQDFKGLFTLPERPKLKVKLQKKMAAKKTTGQPALHKVIMVGSGGVGKSALTLQFMYDEFVEDYEPTKADSYRKKVMLDGEEAQIDILDTAGQEDYAAIRDNYFRSGEGFLCVFSITESDSFAATQEFREQISRVKNDEKIPFLLVGNKSDLGARRQVSQEAAEKRAQEWGVPYVETSAKTRENVDKVFFDLMREIRAHKTEDLKTTATKGSEKRKKKLKCTIL</sequence>
<dbReference type="GO" id="GO:0007165">
    <property type="term" value="P:signal transduction"/>
    <property type="evidence" value="ECO:0007669"/>
    <property type="project" value="InterPro"/>
</dbReference>
<keyword evidence="6" id="KW-0547">Nucleotide-binding</keyword>
<keyword evidence="8" id="KW-0342">GTP-binding</keyword>
<keyword evidence="5" id="KW-0488">Methylation</keyword>
<name>A0AA88L7W2_ARTSF</name>
<keyword evidence="9" id="KW-0472">Membrane</keyword>
<accession>A0AA88L7W2</accession>
<evidence type="ECO:0000256" key="2">
    <source>
        <dbReference type="ARBA" id="ARBA00008344"/>
    </source>
</evidence>
<dbReference type="InterPro" id="IPR027417">
    <property type="entry name" value="P-loop_NTPase"/>
</dbReference>
<dbReference type="GO" id="GO:0003925">
    <property type="term" value="F:G protein activity"/>
    <property type="evidence" value="ECO:0007669"/>
    <property type="project" value="UniProtKB-EC"/>
</dbReference>
<dbReference type="InterPro" id="IPR005225">
    <property type="entry name" value="Small_GTP-bd"/>
</dbReference>
<evidence type="ECO:0000313" key="14">
    <source>
        <dbReference type="Proteomes" id="UP001187531"/>
    </source>
</evidence>
<proteinExistence type="inferred from homology"/>
<protein>
    <recommendedName>
        <fullName evidence="3">small monomeric GTPase</fullName>
        <ecNumber evidence="3">3.6.5.2</ecNumber>
    </recommendedName>
</protein>
<dbReference type="NCBIfam" id="TIGR00231">
    <property type="entry name" value="small_GTP"/>
    <property type="match status" value="1"/>
</dbReference>
<dbReference type="Proteomes" id="UP001187531">
    <property type="component" value="Unassembled WGS sequence"/>
</dbReference>
<dbReference type="PANTHER" id="PTHR24070">
    <property type="entry name" value="RAS, DI-RAS, AND RHEB FAMILY MEMBERS OF SMALL GTPASE SUPERFAMILY"/>
    <property type="match status" value="1"/>
</dbReference>
<dbReference type="GO" id="GO:0005525">
    <property type="term" value="F:GTP binding"/>
    <property type="evidence" value="ECO:0007669"/>
    <property type="project" value="UniProtKB-KW"/>
</dbReference>
<dbReference type="PROSITE" id="PS51421">
    <property type="entry name" value="RAS"/>
    <property type="match status" value="1"/>
</dbReference>
<dbReference type="AlphaFoldDB" id="A0AA88L7W2"/>
<keyword evidence="7" id="KW-0378">Hydrolase</keyword>
<evidence type="ECO:0000256" key="4">
    <source>
        <dbReference type="ARBA" id="ARBA00022475"/>
    </source>
</evidence>
<keyword evidence="11" id="KW-0636">Prenylation</keyword>
<dbReference type="SMART" id="SM00175">
    <property type="entry name" value="RAB"/>
    <property type="match status" value="1"/>
</dbReference>
<dbReference type="SMART" id="SM00173">
    <property type="entry name" value="RAS"/>
    <property type="match status" value="1"/>
</dbReference>
<comment type="similarity">
    <text evidence="2">Belongs to the small GTPase superfamily. Ras family.</text>
</comment>
<dbReference type="GO" id="GO:0005886">
    <property type="term" value="C:plasma membrane"/>
    <property type="evidence" value="ECO:0007669"/>
    <property type="project" value="UniProtKB-SubCell"/>
</dbReference>
<dbReference type="Gene3D" id="3.40.50.300">
    <property type="entry name" value="P-loop containing nucleotide triphosphate hydrolases"/>
    <property type="match status" value="1"/>
</dbReference>
<keyword evidence="4" id="KW-1003">Cell membrane</keyword>
<evidence type="ECO:0000256" key="7">
    <source>
        <dbReference type="ARBA" id="ARBA00022801"/>
    </source>
</evidence>
<dbReference type="Pfam" id="PF00071">
    <property type="entry name" value="Ras"/>
    <property type="match status" value="1"/>
</dbReference>
<evidence type="ECO:0000256" key="9">
    <source>
        <dbReference type="ARBA" id="ARBA00023136"/>
    </source>
</evidence>
<dbReference type="InterPro" id="IPR001806">
    <property type="entry name" value="Small_GTPase"/>
</dbReference>
<comment type="subcellular location">
    <subcellularLocation>
        <location evidence="1">Cell membrane</location>
        <topology evidence="1">Lipid-anchor</topology>
        <orientation evidence="1">Cytoplasmic side</orientation>
    </subcellularLocation>
</comment>
<evidence type="ECO:0000256" key="8">
    <source>
        <dbReference type="ARBA" id="ARBA00023134"/>
    </source>
</evidence>
<evidence type="ECO:0000256" key="5">
    <source>
        <dbReference type="ARBA" id="ARBA00022481"/>
    </source>
</evidence>
<dbReference type="InterPro" id="IPR020849">
    <property type="entry name" value="Small_GTPase_Ras-type"/>
</dbReference>
<comment type="caution">
    <text evidence="13">The sequence shown here is derived from an EMBL/GenBank/DDBJ whole genome shotgun (WGS) entry which is preliminary data.</text>
</comment>
<dbReference type="PRINTS" id="PR00449">
    <property type="entry name" value="RASTRNSFRMNG"/>
</dbReference>
<dbReference type="SMART" id="SM00174">
    <property type="entry name" value="RHO"/>
    <property type="match status" value="1"/>
</dbReference>
<dbReference type="PROSITE" id="PS51420">
    <property type="entry name" value="RHO"/>
    <property type="match status" value="1"/>
</dbReference>
<dbReference type="SUPFAM" id="SSF52540">
    <property type="entry name" value="P-loop containing nucleoside triphosphate hydrolases"/>
    <property type="match status" value="1"/>
</dbReference>
<keyword evidence="14" id="KW-1185">Reference proteome</keyword>